<protein>
    <recommendedName>
        <fullName evidence="1">FAD-dependent urate hydroxylase HpyO/Asp monooxygenase CreE-like FAD/NAD(P)-binding domain-containing protein</fullName>
    </recommendedName>
</protein>
<dbReference type="AlphaFoldDB" id="A0A6P1CH52"/>
<evidence type="ECO:0000313" key="3">
    <source>
        <dbReference type="Proteomes" id="UP000471190"/>
    </source>
</evidence>
<evidence type="ECO:0000259" key="1">
    <source>
        <dbReference type="Pfam" id="PF13454"/>
    </source>
</evidence>
<gene>
    <name evidence="2" type="ORF">GXW80_28705</name>
</gene>
<dbReference type="Pfam" id="PF13454">
    <property type="entry name" value="NAD_binding_9"/>
    <property type="match status" value="1"/>
</dbReference>
<feature type="domain" description="FAD-dependent urate hydroxylase HpyO/Asp monooxygenase CreE-like FAD/NAD(P)-binding" evidence="1">
    <location>
        <begin position="3"/>
        <end position="34"/>
    </location>
</feature>
<proteinExistence type="predicted"/>
<evidence type="ECO:0000313" key="2">
    <source>
        <dbReference type="EMBL" id="NEV14955.1"/>
    </source>
</evidence>
<dbReference type="EMBL" id="JAADZA010000059">
    <property type="protein sequence ID" value="NEV14955.1"/>
    <property type="molecule type" value="Genomic_DNA"/>
</dbReference>
<keyword evidence="2" id="KW-0614">Plasmid</keyword>
<name>A0A6P1CH52_RHITR</name>
<accession>A0A6P1CH52</accession>
<dbReference type="Proteomes" id="UP000471190">
    <property type="component" value="Unassembled WGS sequence"/>
</dbReference>
<reference evidence="2 3" key="1">
    <citation type="submission" date="2020-02" db="EMBL/GenBank/DDBJ databases">
        <title>Draft genome sequence of Rhizobium tropici.</title>
        <authorList>
            <person name="Khayi S."/>
            <person name="Jemo M."/>
        </authorList>
    </citation>
    <scope>NUCLEOTIDE SEQUENCE [LARGE SCALE GENOMIC DNA]</scope>
    <source>
        <strain evidence="2 3">A12</strain>
        <plasmid evidence="2">pA12b</plasmid>
    </source>
</reference>
<comment type="caution">
    <text evidence="2">The sequence shown here is derived from an EMBL/GenBank/DDBJ whole genome shotgun (WGS) entry which is preliminary data.</text>
</comment>
<geneLocation type="plasmid" evidence="2">
    <name>pA12b</name>
</geneLocation>
<organism evidence="2 3">
    <name type="scientific">Rhizobium tropici</name>
    <dbReference type="NCBI Taxonomy" id="398"/>
    <lineage>
        <taxon>Bacteria</taxon>
        <taxon>Pseudomonadati</taxon>
        <taxon>Pseudomonadota</taxon>
        <taxon>Alphaproteobacteria</taxon>
        <taxon>Hyphomicrobiales</taxon>
        <taxon>Rhizobiaceae</taxon>
        <taxon>Rhizobium/Agrobacterium group</taxon>
        <taxon>Rhizobium</taxon>
    </lineage>
</organism>
<dbReference type="InterPro" id="IPR038732">
    <property type="entry name" value="HpyO/CreE_NAD-binding"/>
</dbReference>
<dbReference type="RefSeq" id="WP_157385366.1">
    <property type="nucleotide sequence ID" value="NZ_JAADZA010000059.1"/>
</dbReference>
<sequence>MTGLAYGTNDPAHRINVSAGKMTLFPERPDDFLNCSQSVRPRLPTKD</sequence>